<dbReference type="OrthoDB" id="7003224at2"/>
<dbReference type="STRING" id="1926881.BTJ39_03160"/>
<feature type="transmembrane region" description="Helical" evidence="1">
    <location>
        <begin position="174"/>
        <end position="198"/>
    </location>
</feature>
<evidence type="ECO:0000256" key="1">
    <source>
        <dbReference type="SAM" id="Phobius"/>
    </source>
</evidence>
<dbReference type="GO" id="GO:0006355">
    <property type="term" value="P:regulation of DNA-templated transcription"/>
    <property type="evidence" value="ECO:0007669"/>
    <property type="project" value="InterPro"/>
</dbReference>
<organism evidence="2 3">
    <name type="scientific">Izhakiella australiensis</name>
    <dbReference type="NCBI Taxonomy" id="1926881"/>
    <lineage>
        <taxon>Bacteria</taxon>
        <taxon>Pseudomonadati</taxon>
        <taxon>Pseudomonadota</taxon>
        <taxon>Gammaproteobacteria</taxon>
        <taxon>Enterobacterales</taxon>
        <taxon>Erwiniaceae</taxon>
        <taxon>Izhakiella</taxon>
    </lineage>
</organism>
<keyword evidence="1" id="KW-0472">Membrane</keyword>
<dbReference type="SUPFAM" id="SSF46894">
    <property type="entry name" value="C-terminal effector domain of the bipartite response regulators"/>
    <property type="match status" value="1"/>
</dbReference>
<keyword evidence="1" id="KW-1133">Transmembrane helix</keyword>
<dbReference type="InterPro" id="IPR036388">
    <property type="entry name" value="WH-like_DNA-bd_sf"/>
</dbReference>
<dbReference type="RefSeq" id="WP_139356298.1">
    <property type="nucleotide sequence ID" value="NZ_MRUL01000001.1"/>
</dbReference>
<gene>
    <name evidence="2" type="ORF">BTJ39_03160</name>
</gene>
<dbReference type="EMBL" id="MRUL01000001">
    <property type="protein sequence ID" value="OON42164.1"/>
    <property type="molecule type" value="Genomic_DNA"/>
</dbReference>
<protein>
    <recommendedName>
        <fullName evidence="4">OmpR/PhoB-type domain-containing protein</fullName>
    </recommendedName>
</protein>
<reference evidence="2 3" key="1">
    <citation type="submission" date="2016-12" db="EMBL/GenBank/DDBJ databases">
        <title>Izhakiella australiana sp. nov. of genus Izhakiella isolated from Australian desert.</title>
        <authorList>
            <person name="Ji M."/>
        </authorList>
    </citation>
    <scope>NUCLEOTIDE SEQUENCE [LARGE SCALE GENOMIC DNA]</scope>
    <source>
        <strain evidence="2 3">D4N98</strain>
    </source>
</reference>
<comment type="caution">
    <text evidence="2">The sequence shown here is derived from an EMBL/GenBank/DDBJ whole genome shotgun (WGS) entry which is preliminary data.</text>
</comment>
<evidence type="ECO:0000313" key="2">
    <source>
        <dbReference type="EMBL" id="OON42164.1"/>
    </source>
</evidence>
<dbReference type="InterPro" id="IPR016032">
    <property type="entry name" value="Sig_transdc_resp-reg_C-effctor"/>
</dbReference>
<proteinExistence type="predicted"/>
<name>A0A1S8YSV3_9GAMM</name>
<keyword evidence="1" id="KW-0812">Transmembrane</keyword>
<sequence length="201" mass="22657">MDEHCTAEDSDSLIFMLDNDVRFFPARRYITARSGMVINLTENSYRFLMLLLKGETDKQSIINQVWYEQRGAVSDSSYYGQIYSLRKMLDQVGISSSVIKTLPRRGVKYMGKVEMMADDSNIAASSPSSHLSVEPLDNQSNRVAVISESMLKEPSAEKQSAPDPSWINSRHFHVLVTIVAIISVCWLATLLVAIFIFLQLP</sequence>
<keyword evidence="3" id="KW-1185">Reference proteome</keyword>
<accession>A0A1S8YSV3</accession>
<dbReference type="Proteomes" id="UP000190667">
    <property type="component" value="Unassembled WGS sequence"/>
</dbReference>
<dbReference type="Gene3D" id="1.10.10.10">
    <property type="entry name" value="Winged helix-like DNA-binding domain superfamily/Winged helix DNA-binding domain"/>
    <property type="match status" value="1"/>
</dbReference>
<evidence type="ECO:0000313" key="3">
    <source>
        <dbReference type="Proteomes" id="UP000190667"/>
    </source>
</evidence>
<evidence type="ECO:0008006" key="4">
    <source>
        <dbReference type="Google" id="ProtNLM"/>
    </source>
</evidence>
<dbReference type="GO" id="GO:0003677">
    <property type="term" value="F:DNA binding"/>
    <property type="evidence" value="ECO:0007669"/>
    <property type="project" value="InterPro"/>
</dbReference>
<dbReference type="AlphaFoldDB" id="A0A1S8YSV3"/>